<dbReference type="AlphaFoldDB" id="A0A0A9N2A0"/>
<protein>
    <submittedName>
        <fullName evidence="1">Uncharacterized protein</fullName>
    </submittedName>
</protein>
<sequence>MFVDICLRFAYIIFAYSGGLLLKISKLTKTHPNLSCAMTEYVIILLCLAVPISYRLDHISNCIITFSICLNM</sequence>
<accession>A0A0A9N2A0</accession>
<reference evidence="1" key="2">
    <citation type="journal article" date="2015" name="Data Brief">
        <title>Shoot transcriptome of the giant reed, Arundo donax.</title>
        <authorList>
            <person name="Barrero R.A."/>
            <person name="Guerrero F.D."/>
            <person name="Moolhuijzen P."/>
            <person name="Goolsby J.A."/>
            <person name="Tidwell J."/>
            <person name="Bellgard S.E."/>
            <person name="Bellgard M.I."/>
        </authorList>
    </citation>
    <scope>NUCLEOTIDE SEQUENCE</scope>
    <source>
        <tissue evidence="1">Shoot tissue taken approximately 20 cm above the soil surface</tissue>
    </source>
</reference>
<name>A0A0A9N2A0_ARUDO</name>
<evidence type="ECO:0000313" key="1">
    <source>
        <dbReference type="EMBL" id="JAD79862.1"/>
    </source>
</evidence>
<proteinExistence type="predicted"/>
<organism evidence="1">
    <name type="scientific">Arundo donax</name>
    <name type="common">Giant reed</name>
    <name type="synonym">Donax arundinaceus</name>
    <dbReference type="NCBI Taxonomy" id="35708"/>
    <lineage>
        <taxon>Eukaryota</taxon>
        <taxon>Viridiplantae</taxon>
        <taxon>Streptophyta</taxon>
        <taxon>Embryophyta</taxon>
        <taxon>Tracheophyta</taxon>
        <taxon>Spermatophyta</taxon>
        <taxon>Magnoliopsida</taxon>
        <taxon>Liliopsida</taxon>
        <taxon>Poales</taxon>
        <taxon>Poaceae</taxon>
        <taxon>PACMAD clade</taxon>
        <taxon>Arundinoideae</taxon>
        <taxon>Arundineae</taxon>
        <taxon>Arundo</taxon>
    </lineage>
</organism>
<dbReference type="EMBL" id="GBRH01218033">
    <property type="protein sequence ID" value="JAD79862.1"/>
    <property type="molecule type" value="Transcribed_RNA"/>
</dbReference>
<reference evidence="1" key="1">
    <citation type="submission" date="2014-09" db="EMBL/GenBank/DDBJ databases">
        <authorList>
            <person name="Magalhaes I.L.F."/>
            <person name="Oliveira U."/>
            <person name="Santos F.R."/>
            <person name="Vidigal T.H.D.A."/>
            <person name="Brescovit A.D."/>
            <person name="Santos A.J."/>
        </authorList>
    </citation>
    <scope>NUCLEOTIDE SEQUENCE</scope>
    <source>
        <tissue evidence="1">Shoot tissue taken approximately 20 cm above the soil surface</tissue>
    </source>
</reference>